<evidence type="ECO:0000256" key="2">
    <source>
        <dbReference type="ARBA" id="ARBA00022692"/>
    </source>
</evidence>
<organism evidence="7 8">
    <name type="scientific">Diplogelasinospora grovesii</name>
    <dbReference type="NCBI Taxonomy" id="303347"/>
    <lineage>
        <taxon>Eukaryota</taxon>
        <taxon>Fungi</taxon>
        <taxon>Dikarya</taxon>
        <taxon>Ascomycota</taxon>
        <taxon>Pezizomycotina</taxon>
        <taxon>Sordariomycetes</taxon>
        <taxon>Sordariomycetidae</taxon>
        <taxon>Sordariales</taxon>
        <taxon>Diplogelasinosporaceae</taxon>
        <taxon>Diplogelasinospora</taxon>
    </lineage>
</organism>
<reference evidence="8" key="1">
    <citation type="journal article" date="2023" name="Mol. Phylogenet. Evol.">
        <title>Genome-scale phylogeny and comparative genomics of the fungal order Sordariales.</title>
        <authorList>
            <person name="Hensen N."/>
            <person name="Bonometti L."/>
            <person name="Westerberg I."/>
            <person name="Brannstrom I.O."/>
            <person name="Guillou S."/>
            <person name="Cros-Aarteil S."/>
            <person name="Calhoun S."/>
            <person name="Haridas S."/>
            <person name="Kuo A."/>
            <person name="Mondo S."/>
            <person name="Pangilinan J."/>
            <person name="Riley R."/>
            <person name="LaButti K."/>
            <person name="Andreopoulos B."/>
            <person name="Lipzen A."/>
            <person name="Chen C."/>
            <person name="Yan M."/>
            <person name="Daum C."/>
            <person name="Ng V."/>
            <person name="Clum A."/>
            <person name="Steindorff A."/>
            <person name="Ohm R.A."/>
            <person name="Martin F."/>
            <person name="Silar P."/>
            <person name="Natvig D.O."/>
            <person name="Lalanne C."/>
            <person name="Gautier V."/>
            <person name="Ament-Velasquez S.L."/>
            <person name="Kruys A."/>
            <person name="Hutchinson M.I."/>
            <person name="Powell A.J."/>
            <person name="Barry K."/>
            <person name="Miller A.N."/>
            <person name="Grigoriev I.V."/>
            <person name="Debuchy R."/>
            <person name="Gladieux P."/>
            <person name="Hiltunen Thoren M."/>
            <person name="Johannesson H."/>
        </authorList>
    </citation>
    <scope>NUCLEOTIDE SEQUENCE [LARGE SCALE GENOMIC DNA]</scope>
    <source>
        <strain evidence="8">CBS 340.73</strain>
    </source>
</reference>
<feature type="transmembrane region" description="Helical" evidence="5">
    <location>
        <begin position="313"/>
        <end position="332"/>
    </location>
</feature>
<dbReference type="InterPro" id="IPR050360">
    <property type="entry name" value="MFS_Sugar_Transporters"/>
</dbReference>
<dbReference type="PANTHER" id="PTHR48022">
    <property type="entry name" value="PLASTIDIC GLUCOSE TRANSPORTER 4"/>
    <property type="match status" value="1"/>
</dbReference>
<gene>
    <name evidence="7" type="ORF">QBC46DRAFT_364013</name>
</gene>
<dbReference type="Pfam" id="PF00083">
    <property type="entry name" value="Sugar_tr"/>
    <property type="match status" value="1"/>
</dbReference>
<dbReference type="EMBL" id="MU853795">
    <property type="protein sequence ID" value="KAK3940477.1"/>
    <property type="molecule type" value="Genomic_DNA"/>
</dbReference>
<evidence type="ECO:0000313" key="8">
    <source>
        <dbReference type="Proteomes" id="UP001303473"/>
    </source>
</evidence>
<keyword evidence="2 5" id="KW-0812">Transmembrane</keyword>
<keyword evidence="6" id="KW-0732">Signal</keyword>
<comment type="subcellular location">
    <subcellularLocation>
        <location evidence="1">Membrane</location>
        <topology evidence="1">Multi-pass membrane protein</topology>
    </subcellularLocation>
</comment>
<proteinExistence type="predicted"/>
<dbReference type="Proteomes" id="UP001303473">
    <property type="component" value="Unassembled WGS sequence"/>
</dbReference>
<dbReference type="GO" id="GO:0005351">
    <property type="term" value="F:carbohydrate:proton symporter activity"/>
    <property type="evidence" value="ECO:0007669"/>
    <property type="project" value="TreeGrafter"/>
</dbReference>
<name>A0AAN6N777_9PEZI</name>
<dbReference type="InterPro" id="IPR005828">
    <property type="entry name" value="MFS_sugar_transport-like"/>
</dbReference>
<feature type="chain" id="PRO_5042909097" evidence="6">
    <location>
        <begin position="28"/>
        <end position="452"/>
    </location>
</feature>
<dbReference type="InterPro" id="IPR036259">
    <property type="entry name" value="MFS_trans_sf"/>
</dbReference>
<feature type="transmembrane region" description="Helical" evidence="5">
    <location>
        <begin position="71"/>
        <end position="90"/>
    </location>
</feature>
<dbReference type="SUPFAM" id="SSF103473">
    <property type="entry name" value="MFS general substrate transporter"/>
    <property type="match status" value="1"/>
</dbReference>
<keyword evidence="7" id="KW-0813">Transport</keyword>
<feature type="transmembrane region" description="Helical" evidence="5">
    <location>
        <begin position="352"/>
        <end position="374"/>
    </location>
</feature>
<dbReference type="AlphaFoldDB" id="A0AAN6N777"/>
<protein>
    <submittedName>
        <fullName evidence="7">Sugar transporter</fullName>
    </submittedName>
</protein>
<dbReference type="GO" id="GO:0016020">
    <property type="term" value="C:membrane"/>
    <property type="evidence" value="ECO:0007669"/>
    <property type="project" value="UniProtKB-SubCell"/>
</dbReference>
<feature type="signal peptide" evidence="6">
    <location>
        <begin position="1"/>
        <end position="27"/>
    </location>
</feature>
<keyword evidence="7" id="KW-0762">Sugar transport</keyword>
<sequence length="452" mass="49260">MMSITKHFNRRLFLSVLLIVVSQFNYGFDNQAFAQTQAMDAFARQFGTYNPNTQTYVLEPYWLSLFNSTPYVGFAIGLIIIGSMISARWGRRMAMFCMSIYALGSATVVVTSQTRGQIMAARILNYVYVGMELATVPVFQAEIVPAPVRGLAVSTYQLSLGCGGLVINGIARATSNFPDRRAYAIPFGLFLRRAHHSHLLHLSPRWLMTRNRLDEARSAHKKYREGTMPDDAVELEFTQLHAALLNKPEQGHAAELLKGTNLKRTAIVVGMNFFQQATGQAFASQYGTLFVKSLETVNPFSISLSTSVIGCRLILLISAFIQASALFIMGALGLRATLLSQGGAKSGGGGEVAMLVIFTAGFLWGWGPLTYVMAHRGLASIVNIVMNFLGPGGGGGGGRVGFIFGSIAVTSHGVLRTYVVAECKGRGLEEIDRIFLEHVPVKNFARHPRGAD</sequence>
<keyword evidence="4 5" id="KW-0472">Membrane</keyword>
<evidence type="ECO:0000313" key="7">
    <source>
        <dbReference type="EMBL" id="KAK3940477.1"/>
    </source>
</evidence>
<evidence type="ECO:0000256" key="1">
    <source>
        <dbReference type="ARBA" id="ARBA00004141"/>
    </source>
</evidence>
<evidence type="ECO:0000256" key="5">
    <source>
        <dbReference type="SAM" id="Phobius"/>
    </source>
</evidence>
<keyword evidence="8" id="KW-1185">Reference proteome</keyword>
<dbReference type="Gene3D" id="1.20.1250.20">
    <property type="entry name" value="MFS general substrate transporter like domains"/>
    <property type="match status" value="1"/>
</dbReference>
<evidence type="ECO:0000256" key="6">
    <source>
        <dbReference type="SAM" id="SignalP"/>
    </source>
</evidence>
<comment type="caution">
    <text evidence="7">The sequence shown here is derived from an EMBL/GenBank/DDBJ whole genome shotgun (WGS) entry which is preliminary data.</text>
</comment>
<evidence type="ECO:0000256" key="4">
    <source>
        <dbReference type="ARBA" id="ARBA00023136"/>
    </source>
</evidence>
<keyword evidence="3 5" id="KW-1133">Transmembrane helix</keyword>
<accession>A0AAN6N777</accession>
<evidence type="ECO:0000256" key="3">
    <source>
        <dbReference type="ARBA" id="ARBA00022989"/>
    </source>
</evidence>
<dbReference type="PANTHER" id="PTHR48022:SF77">
    <property type="entry name" value="MAJOR FACILITATOR SUPERFAMILY (MFS) PROFILE DOMAIN-CONTAINING PROTEIN"/>
    <property type="match status" value="1"/>
</dbReference>